<name>A0A396HYR4_MEDTR</name>
<dbReference type="AlphaFoldDB" id="A0A396HYR4"/>
<dbReference type="PANTHER" id="PTHR36617:SF5">
    <property type="entry name" value="OS05G0421675 PROTEIN"/>
    <property type="match status" value="1"/>
</dbReference>
<dbReference type="PANTHER" id="PTHR36617">
    <property type="entry name" value="PROTEIN, PUTATIVE-RELATED"/>
    <property type="match status" value="1"/>
</dbReference>
<reference evidence="2" key="1">
    <citation type="journal article" date="2018" name="Nat. Plants">
        <title>Whole-genome landscape of Medicago truncatula symbiotic genes.</title>
        <authorList>
            <person name="Pecrix Y."/>
            <person name="Gamas P."/>
            <person name="Carrere S."/>
        </authorList>
    </citation>
    <scope>NUCLEOTIDE SEQUENCE</scope>
    <source>
        <tissue evidence="2">Leaves</tissue>
    </source>
</reference>
<comment type="caution">
    <text evidence="2">The sequence shown here is derived from an EMBL/GenBank/DDBJ whole genome shotgun (WGS) entry which is preliminary data.</text>
</comment>
<sequence>MQALVDAGLFTGYSVGRVNPVVVTHLQFADDTLLMGTKSWANVRALRAGLVLFEAMSGLKVNFHKSSLVGVNINDSWLSEAASVLGCKVGKISFLYLGLSIGGDPRRILFWEPIVNRIKSRLSGWQSRFLSFGGRLILLKSVLTALPVYALSFFKAPSGIISSIESLFNKFFWGGGEEKRKISWVRWDTLSMRKEYGGLGVTRLREFNISLLDKWCWRLLLEKDVLWRKVLVARYGVEDGGLADGGRSCSSWWREIVRIRDGIGEGGEGWFGSCVRRRVGDGADTDFWRDRWCGDAPLCARFGRLFDLSIHKSISVRNMFLLGVDVGGEALWWHRRLWAWEEELVEEWRALLLTVSLQDSVTDKWLWLPNHDGGYSVRGAYDMLTSQEQPQLHHNMELIWHKQVPLKVSILAWRLLRDRLPTKTNLANRGILPLEARLCVSGCGNVEDVDHLFLSCATFGAL</sequence>
<accession>A0A396HYR4</accession>
<dbReference type="InterPro" id="IPR026960">
    <property type="entry name" value="RVT-Znf"/>
</dbReference>
<dbReference type="EMBL" id="PSQE01000004">
    <property type="protein sequence ID" value="RHN58470.1"/>
    <property type="molecule type" value="Genomic_DNA"/>
</dbReference>
<dbReference type="Pfam" id="PF13966">
    <property type="entry name" value="zf-RVT"/>
    <property type="match status" value="1"/>
</dbReference>
<evidence type="ECO:0000313" key="2">
    <source>
        <dbReference type="EMBL" id="RHN58470.1"/>
    </source>
</evidence>
<keyword evidence="2" id="KW-0548">Nucleotidyltransferase</keyword>
<dbReference type="Gramene" id="rna20387">
    <property type="protein sequence ID" value="RHN58470.1"/>
    <property type="gene ID" value="gene20387"/>
</dbReference>
<gene>
    <name evidence="2" type="ORF">MtrunA17_Chr4g0002791</name>
</gene>
<dbReference type="GO" id="GO:0003964">
    <property type="term" value="F:RNA-directed DNA polymerase activity"/>
    <property type="evidence" value="ECO:0007669"/>
    <property type="project" value="UniProtKB-KW"/>
</dbReference>
<proteinExistence type="predicted"/>
<dbReference type="EC" id="2.7.7.49" evidence="2"/>
<evidence type="ECO:0000259" key="1">
    <source>
        <dbReference type="Pfam" id="PF13966"/>
    </source>
</evidence>
<keyword evidence="2" id="KW-0808">Transferase</keyword>
<protein>
    <submittedName>
        <fullName evidence="2">Putative RNA-directed DNA polymerase</fullName>
        <ecNumber evidence="2">2.7.7.49</ecNumber>
    </submittedName>
</protein>
<dbReference type="Proteomes" id="UP000265566">
    <property type="component" value="Chromosome 4"/>
</dbReference>
<organism evidence="2">
    <name type="scientific">Medicago truncatula</name>
    <name type="common">Barrel medic</name>
    <name type="synonym">Medicago tribuloides</name>
    <dbReference type="NCBI Taxonomy" id="3880"/>
    <lineage>
        <taxon>Eukaryota</taxon>
        <taxon>Viridiplantae</taxon>
        <taxon>Streptophyta</taxon>
        <taxon>Embryophyta</taxon>
        <taxon>Tracheophyta</taxon>
        <taxon>Spermatophyta</taxon>
        <taxon>Magnoliopsida</taxon>
        <taxon>eudicotyledons</taxon>
        <taxon>Gunneridae</taxon>
        <taxon>Pentapetalae</taxon>
        <taxon>rosids</taxon>
        <taxon>fabids</taxon>
        <taxon>Fabales</taxon>
        <taxon>Fabaceae</taxon>
        <taxon>Papilionoideae</taxon>
        <taxon>50 kb inversion clade</taxon>
        <taxon>NPAAA clade</taxon>
        <taxon>Hologalegina</taxon>
        <taxon>IRL clade</taxon>
        <taxon>Trifolieae</taxon>
        <taxon>Medicago</taxon>
    </lineage>
</organism>
<keyword evidence="2" id="KW-0695">RNA-directed DNA polymerase</keyword>
<feature type="domain" description="Reverse transcriptase zinc-binding" evidence="1">
    <location>
        <begin position="375"/>
        <end position="458"/>
    </location>
</feature>